<protein>
    <submittedName>
        <fullName evidence="1">13237_t:CDS:1</fullName>
    </submittedName>
</protein>
<reference evidence="1" key="1">
    <citation type="submission" date="2021-06" db="EMBL/GenBank/DDBJ databases">
        <authorList>
            <person name="Kallberg Y."/>
            <person name="Tangrot J."/>
            <person name="Rosling A."/>
        </authorList>
    </citation>
    <scope>NUCLEOTIDE SEQUENCE</scope>
    <source>
        <strain evidence="1">FL966</strain>
    </source>
</reference>
<proteinExistence type="predicted"/>
<organism evidence="1 2">
    <name type="scientific">Cetraspora pellucida</name>
    <dbReference type="NCBI Taxonomy" id="1433469"/>
    <lineage>
        <taxon>Eukaryota</taxon>
        <taxon>Fungi</taxon>
        <taxon>Fungi incertae sedis</taxon>
        <taxon>Mucoromycota</taxon>
        <taxon>Glomeromycotina</taxon>
        <taxon>Glomeromycetes</taxon>
        <taxon>Diversisporales</taxon>
        <taxon>Gigasporaceae</taxon>
        <taxon>Cetraspora</taxon>
    </lineage>
</organism>
<sequence>MPKDKKVKVSKKNSPPKKRITNACEIGWCDDEEKLNICEAKRPPLSQVVRIDYGPITQKNRTYYLGPLYKRFFAIRLFQTDFEPFANFYLQDISVYLEIEDITQIFQIPVREENSNITPLISTMTIRTSDILLKNDFQEITFNKKVKYLLKHELEIDCNLCPFTRNKIVMCLDLNFINFIFYFKKKTVNDEFTTYILGEGYDFNTGNSGISSYIGNGYIKSAWSPHITGKELNSMLTTVRDCYDKEEE</sequence>
<dbReference type="EMBL" id="CAJVQA010014131">
    <property type="protein sequence ID" value="CAG8729161.1"/>
    <property type="molecule type" value="Genomic_DNA"/>
</dbReference>
<accession>A0A9N9NE46</accession>
<keyword evidence="2" id="KW-1185">Reference proteome</keyword>
<dbReference type="OrthoDB" id="2439548at2759"/>
<evidence type="ECO:0000313" key="2">
    <source>
        <dbReference type="Proteomes" id="UP000789759"/>
    </source>
</evidence>
<dbReference type="Proteomes" id="UP000789759">
    <property type="component" value="Unassembled WGS sequence"/>
</dbReference>
<comment type="caution">
    <text evidence="1">The sequence shown here is derived from an EMBL/GenBank/DDBJ whole genome shotgun (WGS) entry which is preliminary data.</text>
</comment>
<gene>
    <name evidence="1" type="ORF">CPELLU_LOCUS13378</name>
</gene>
<name>A0A9N9NE46_9GLOM</name>
<dbReference type="AlphaFoldDB" id="A0A9N9NE46"/>
<evidence type="ECO:0000313" key="1">
    <source>
        <dbReference type="EMBL" id="CAG8729161.1"/>
    </source>
</evidence>